<sequence>MTVNGKDVRKVRSNRPPLPRQVQEYLGLKLRAQLYEDSPKPQYLGDPAVPREFDSLIARIEARDRAERSERIGRIARQAVADALANLGDTPSRR</sequence>
<dbReference type="EMBL" id="CP045423">
    <property type="protein sequence ID" value="QFU16744.1"/>
    <property type="molecule type" value="Genomic_DNA"/>
</dbReference>
<evidence type="ECO:0000313" key="1">
    <source>
        <dbReference type="EMBL" id="QFU16744.1"/>
    </source>
</evidence>
<dbReference type="Proteomes" id="UP000325614">
    <property type="component" value="Chromosome"/>
</dbReference>
<keyword evidence="2" id="KW-1185">Reference proteome</keyword>
<dbReference type="AlphaFoldDB" id="A0A5P9K3B8"/>
<name>A0A5P9K3B8_9HYPH</name>
<proteinExistence type="predicted"/>
<dbReference type="RefSeq" id="WP_152586386.1">
    <property type="nucleotide sequence ID" value="NZ_CP045423.1"/>
</dbReference>
<protein>
    <submittedName>
        <fullName evidence="1">Uncharacterized protein</fullName>
    </submittedName>
</protein>
<organism evidence="1 2">
    <name type="scientific">Microvirga thermotolerans</name>
    <dbReference type="NCBI Taxonomy" id="2651334"/>
    <lineage>
        <taxon>Bacteria</taxon>
        <taxon>Pseudomonadati</taxon>
        <taxon>Pseudomonadota</taxon>
        <taxon>Alphaproteobacteria</taxon>
        <taxon>Hyphomicrobiales</taxon>
        <taxon>Methylobacteriaceae</taxon>
        <taxon>Microvirga</taxon>
    </lineage>
</organism>
<evidence type="ECO:0000313" key="2">
    <source>
        <dbReference type="Proteomes" id="UP000325614"/>
    </source>
</evidence>
<gene>
    <name evidence="1" type="ORF">GDR74_11170</name>
</gene>
<reference evidence="1 2" key="1">
    <citation type="submission" date="2019-10" db="EMBL/GenBank/DDBJ databases">
        <title>Isolation, Identification of Microvirga thermotolerans HR1, a novel thermophilic bacterium and Comparative Genomics of the genus Microvirga.</title>
        <authorList>
            <person name="Li J."/>
            <person name="Zhang W."/>
            <person name="Lin M."/>
            <person name="Wang J."/>
        </authorList>
    </citation>
    <scope>NUCLEOTIDE SEQUENCE [LARGE SCALE GENOMIC DNA]</scope>
    <source>
        <strain evidence="1 2">HR1</strain>
    </source>
</reference>
<accession>A0A5P9K3B8</accession>
<dbReference type="KEGG" id="mico:GDR74_11170"/>